<keyword evidence="3" id="KW-0723">Serine/threonine-protein kinase</keyword>
<keyword evidence="9" id="KW-0460">Magnesium</keyword>
<comment type="catalytic activity">
    <reaction evidence="10">
        <text>L-threonyl-[protein] + ATP = O-phospho-L-threonyl-[protein] + ADP + H(+)</text>
        <dbReference type="Rhea" id="RHEA:46608"/>
        <dbReference type="Rhea" id="RHEA-COMP:11060"/>
        <dbReference type="Rhea" id="RHEA-COMP:11605"/>
        <dbReference type="ChEBI" id="CHEBI:15378"/>
        <dbReference type="ChEBI" id="CHEBI:30013"/>
        <dbReference type="ChEBI" id="CHEBI:30616"/>
        <dbReference type="ChEBI" id="CHEBI:61977"/>
        <dbReference type="ChEBI" id="CHEBI:456216"/>
        <dbReference type="EC" id="2.7.11.1"/>
    </reaction>
</comment>
<reference evidence="14 15" key="1">
    <citation type="submission" date="2019-06" db="EMBL/GenBank/DDBJ databases">
        <title>Sequencing the genomes of 1000 actinobacteria strains.</title>
        <authorList>
            <person name="Klenk H.-P."/>
        </authorList>
    </citation>
    <scope>NUCLEOTIDE SEQUENCE [LARGE SCALE GENOMIC DNA]</scope>
    <source>
        <strain evidence="14 15">DSM 45885</strain>
    </source>
</reference>
<comment type="catalytic activity">
    <reaction evidence="11">
        <text>L-seryl-[protein] + ATP = O-phospho-L-seryl-[protein] + ADP + H(+)</text>
        <dbReference type="Rhea" id="RHEA:17989"/>
        <dbReference type="Rhea" id="RHEA-COMP:9863"/>
        <dbReference type="Rhea" id="RHEA-COMP:11604"/>
        <dbReference type="ChEBI" id="CHEBI:15378"/>
        <dbReference type="ChEBI" id="CHEBI:29999"/>
        <dbReference type="ChEBI" id="CHEBI:30616"/>
        <dbReference type="ChEBI" id="CHEBI:83421"/>
        <dbReference type="ChEBI" id="CHEBI:456216"/>
        <dbReference type="EC" id="2.7.11.1"/>
    </reaction>
</comment>
<comment type="caution">
    <text evidence="14">The sequence shown here is derived from an EMBL/GenBank/DDBJ whole genome shotgun (WGS) entry which is preliminary data.</text>
</comment>
<evidence type="ECO:0000256" key="2">
    <source>
        <dbReference type="ARBA" id="ARBA00012513"/>
    </source>
</evidence>
<sequence length="351" mass="39026">MFLRMVRPGRGPGRGEEVGHGRLRRSLPAAYLSLDQGNLTTVRDHDLPALERRSRGKSRFDDDEPQFLKRGRPTEPPANPDAEPDPDTGDCWSSWDDAVHGPEPHPAWLVTELAARDTELGVLKTGKEADVHLVRRAVPDTDRSCLLAVKRYRDPEHRLFHRDAGYLEGRRVRRSRENRAMAGRTAFGRQMIAGQWAAAEFAALARLWEIGAGHDRIAVPYPVQLRGTELMLEFVGDAESGQAAPRLAQLRPGPAELRDLWAQLVEALRVLARAGYAHGDLSPYNLLVHQGRLVVIDLPQVVDVVANPQGPEFLARDVRVVGTWFAARGLPAEQTDPHTLTGELLREAGLR</sequence>
<evidence type="ECO:0000256" key="4">
    <source>
        <dbReference type="ARBA" id="ARBA00022679"/>
    </source>
</evidence>
<keyword evidence="4" id="KW-0808">Transferase</keyword>
<feature type="domain" description="RIO kinase" evidence="13">
    <location>
        <begin position="93"/>
        <end position="346"/>
    </location>
</feature>
<dbReference type="EC" id="2.7.11.1" evidence="2"/>
<feature type="compositionally biased region" description="Basic and acidic residues" evidence="12">
    <location>
        <begin position="42"/>
        <end position="53"/>
    </location>
</feature>
<dbReference type="Gene3D" id="3.30.200.20">
    <property type="entry name" value="Phosphorylase Kinase, domain 1"/>
    <property type="match status" value="1"/>
</dbReference>
<evidence type="ECO:0000256" key="12">
    <source>
        <dbReference type="SAM" id="MobiDB-lite"/>
    </source>
</evidence>
<evidence type="ECO:0000256" key="9">
    <source>
        <dbReference type="ARBA" id="ARBA00022842"/>
    </source>
</evidence>
<dbReference type="GO" id="GO:0005524">
    <property type="term" value="F:ATP binding"/>
    <property type="evidence" value="ECO:0007669"/>
    <property type="project" value="UniProtKB-KW"/>
</dbReference>
<dbReference type="PANTHER" id="PTHR45723">
    <property type="entry name" value="SERINE/THREONINE-PROTEIN KINASE RIO1"/>
    <property type="match status" value="1"/>
</dbReference>
<comment type="similarity">
    <text evidence="1">Belongs to the protein kinase superfamily. RIO-type Ser/Thr kinase family.</text>
</comment>
<proteinExistence type="inferred from homology"/>
<dbReference type="GO" id="GO:0004674">
    <property type="term" value="F:protein serine/threonine kinase activity"/>
    <property type="evidence" value="ECO:0007669"/>
    <property type="project" value="UniProtKB-KW"/>
</dbReference>
<feature type="region of interest" description="Disordered" evidence="12">
    <location>
        <begin position="36"/>
        <end position="97"/>
    </location>
</feature>
<dbReference type="InterPro" id="IPR051272">
    <property type="entry name" value="RIO-type_Ser/Thr_kinase"/>
</dbReference>
<evidence type="ECO:0000256" key="11">
    <source>
        <dbReference type="ARBA" id="ARBA00048679"/>
    </source>
</evidence>
<evidence type="ECO:0000256" key="3">
    <source>
        <dbReference type="ARBA" id="ARBA00022527"/>
    </source>
</evidence>
<keyword evidence="15" id="KW-1185">Reference proteome</keyword>
<dbReference type="GO" id="GO:0046872">
    <property type="term" value="F:metal ion binding"/>
    <property type="evidence" value="ECO:0007669"/>
    <property type="project" value="UniProtKB-KW"/>
</dbReference>
<dbReference type="InterPro" id="IPR000687">
    <property type="entry name" value="RIO_kinase"/>
</dbReference>
<dbReference type="AlphaFoldDB" id="A0A561VZ68"/>
<evidence type="ECO:0000256" key="5">
    <source>
        <dbReference type="ARBA" id="ARBA00022723"/>
    </source>
</evidence>
<keyword evidence="7 14" id="KW-0418">Kinase</keyword>
<dbReference type="Gene3D" id="1.10.510.10">
    <property type="entry name" value="Transferase(Phosphotransferase) domain 1"/>
    <property type="match status" value="1"/>
</dbReference>
<protein>
    <recommendedName>
        <fullName evidence="2">non-specific serine/threonine protein kinase</fullName>
        <ecNumber evidence="2">2.7.11.1</ecNumber>
    </recommendedName>
</protein>
<dbReference type="Pfam" id="PF01163">
    <property type="entry name" value="RIO1"/>
    <property type="match status" value="1"/>
</dbReference>
<keyword evidence="5" id="KW-0479">Metal-binding</keyword>
<evidence type="ECO:0000256" key="7">
    <source>
        <dbReference type="ARBA" id="ARBA00022777"/>
    </source>
</evidence>
<evidence type="ECO:0000313" key="15">
    <source>
        <dbReference type="Proteomes" id="UP000317685"/>
    </source>
</evidence>
<keyword evidence="8" id="KW-0067">ATP-binding</keyword>
<evidence type="ECO:0000313" key="14">
    <source>
        <dbReference type="EMBL" id="TWG16907.1"/>
    </source>
</evidence>
<name>A0A561VZ68_9ACTN</name>
<organism evidence="14 15">
    <name type="scientific">Micromonospora taraxaci</name>
    <dbReference type="NCBI Taxonomy" id="1316803"/>
    <lineage>
        <taxon>Bacteria</taxon>
        <taxon>Bacillati</taxon>
        <taxon>Actinomycetota</taxon>
        <taxon>Actinomycetes</taxon>
        <taxon>Micromonosporales</taxon>
        <taxon>Micromonosporaceae</taxon>
        <taxon>Micromonospora</taxon>
    </lineage>
</organism>
<evidence type="ECO:0000256" key="6">
    <source>
        <dbReference type="ARBA" id="ARBA00022741"/>
    </source>
</evidence>
<dbReference type="InterPro" id="IPR011009">
    <property type="entry name" value="Kinase-like_dom_sf"/>
</dbReference>
<evidence type="ECO:0000256" key="8">
    <source>
        <dbReference type="ARBA" id="ARBA00022840"/>
    </source>
</evidence>
<evidence type="ECO:0000256" key="1">
    <source>
        <dbReference type="ARBA" id="ARBA00009196"/>
    </source>
</evidence>
<accession>A0A561VZ68</accession>
<gene>
    <name evidence="14" type="ORF">FHU34_112247</name>
</gene>
<evidence type="ECO:0000256" key="10">
    <source>
        <dbReference type="ARBA" id="ARBA00047899"/>
    </source>
</evidence>
<dbReference type="SMART" id="SM00090">
    <property type="entry name" value="RIO"/>
    <property type="match status" value="1"/>
</dbReference>
<dbReference type="InterPro" id="IPR018934">
    <property type="entry name" value="RIO_dom"/>
</dbReference>
<dbReference type="Proteomes" id="UP000317685">
    <property type="component" value="Unassembled WGS sequence"/>
</dbReference>
<dbReference type="EMBL" id="VIWZ01000001">
    <property type="protein sequence ID" value="TWG16907.1"/>
    <property type="molecule type" value="Genomic_DNA"/>
</dbReference>
<feature type="region of interest" description="Disordered" evidence="12">
    <location>
        <begin position="1"/>
        <end position="23"/>
    </location>
</feature>
<evidence type="ECO:0000259" key="13">
    <source>
        <dbReference type="SMART" id="SM00090"/>
    </source>
</evidence>
<dbReference type="SUPFAM" id="SSF56112">
    <property type="entry name" value="Protein kinase-like (PK-like)"/>
    <property type="match status" value="1"/>
</dbReference>
<keyword evidence="6" id="KW-0547">Nucleotide-binding</keyword>